<dbReference type="SUPFAM" id="SSF55785">
    <property type="entry name" value="PYP-like sensor domain (PAS domain)"/>
    <property type="match status" value="1"/>
</dbReference>
<dbReference type="InterPro" id="IPR035965">
    <property type="entry name" value="PAS-like_dom_sf"/>
</dbReference>
<evidence type="ECO:0000256" key="2">
    <source>
        <dbReference type="ARBA" id="ARBA00023125"/>
    </source>
</evidence>
<dbReference type="CDD" id="cd06170">
    <property type="entry name" value="LuxR_C_like"/>
    <property type="match status" value="1"/>
</dbReference>
<keyword evidence="2" id="KW-0238">DNA-binding</keyword>
<keyword evidence="3" id="KW-0804">Transcription</keyword>
<reference evidence="6 7" key="1">
    <citation type="submission" date="2017-09" db="EMBL/GenBank/DDBJ databases">
        <title>Bloom of a denitrifying methanotroph, Candidatus Methylomirabilis limnetica, in a deep stratified lake.</title>
        <authorList>
            <person name="Graf J.S."/>
            <person name="Marchant H.K."/>
            <person name="Tienken D."/>
            <person name="Hach P.F."/>
            <person name="Brand A."/>
            <person name="Schubert C.J."/>
            <person name="Kuypers M.M."/>
            <person name="Milucka J."/>
        </authorList>
    </citation>
    <scope>NUCLEOTIDE SEQUENCE [LARGE SCALE GENOMIC DNA]</scope>
    <source>
        <strain evidence="6 7">Zug</strain>
    </source>
</reference>
<evidence type="ECO:0000259" key="4">
    <source>
        <dbReference type="PROSITE" id="PS50043"/>
    </source>
</evidence>
<evidence type="ECO:0000313" key="6">
    <source>
        <dbReference type="EMBL" id="PTL35753.1"/>
    </source>
</evidence>
<dbReference type="NCBIfam" id="TIGR00229">
    <property type="entry name" value="sensory_box"/>
    <property type="match status" value="1"/>
</dbReference>
<comment type="caution">
    <text evidence="6">The sequence shown here is derived from an EMBL/GenBank/DDBJ whole genome shotgun (WGS) entry which is preliminary data.</text>
</comment>
<dbReference type="Pfam" id="PF00196">
    <property type="entry name" value="GerE"/>
    <property type="match status" value="1"/>
</dbReference>
<feature type="domain" description="HTH luxR-type" evidence="4">
    <location>
        <begin position="169"/>
        <end position="234"/>
    </location>
</feature>
<dbReference type="InterPro" id="IPR000792">
    <property type="entry name" value="Tscrpt_reg_LuxR_C"/>
</dbReference>
<dbReference type="EMBL" id="NVQC01000022">
    <property type="protein sequence ID" value="PTL35753.1"/>
    <property type="molecule type" value="Genomic_DNA"/>
</dbReference>
<dbReference type="SMART" id="SM00421">
    <property type="entry name" value="HTH_LUXR"/>
    <property type="match status" value="1"/>
</dbReference>
<keyword evidence="7" id="KW-1185">Reference proteome</keyword>
<dbReference type="Gene3D" id="3.30.450.20">
    <property type="entry name" value="PAS domain"/>
    <property type="match status" value="1"/>
</dbReference>
<protein>
    <recommendedName>
        <fullName evidence="8">Helix-turn-helix transcriptional regulator</fullName>
    </recommendedName>
</protein>
<dbReference type="InterPro" id="IPR036388">
    <property type="entry name" value="WH-like_DNA-bd_sf"/>
</dbReference>
<gene>
    <name evidence="6" type="ORF">CLG94_08335</name>
</gene>
<organism evidence="6 7">
    <name type="scientific">Candidatus Methylomirabilis limnetica</name>
    <dbReference type="NCBI Taxonomy" id="2033718"/>
    <lineage>
        <taxon>Bacteria</taxon>
        <taxon>Candidatus Methylomirabilota</taxon>
        <taxon>Candidatus Methylomirabilia</taxon>
        <taxon>Candidatus Methylomirabilales</taxon>
        <taxon>Candidatus Methylomirabilaceae</taxon>
        <taxon>Candidatus Methylomirabilis</taxon>
    </lineage>
</organism>
<dbReference type="PRINTS" id="PR00038">
    <property type="entry name" value="HTHLUXR"/>
</dbReference>
<proteinExistence type="predicted"/>
<evidence type="ECO:0000259" key="5">
    <source>
        <dbReference type="PROSITE" id="PS50112"/>
    </source>
</evidence>
<dbReference type="Pfam" id="PF13426">
    <property type="entry name" value="PAS_9"/>
    <property type="match status" value="1"/>
</dbReference>
<dbReference type="PANTHER" id="PTHR44688">
    <property type="entry name" value="DNA-BINDING TRANSCRIPTIONAL ACTIVATOR DEVR_DOSR"/>
    <property type="match status" value="1"/>
</dbReference>
<dbReference type="PANTHER" id="PTHR44688:SF16">
    <property type="entry name" value="DNA-BINDING TRANSCRIPTIONAL ACTIVATOR DEVR_DOSR"/>
    <property type="match status" value="1"/>
</dbReference>
<accession>A0A2T4TXA4</accession>
<evidence type="ECO:0008006" key="8">
    <source>
        <dbReference type="Google" id="ProtNLM"/>
    </source>
</evidence>
<reference evidence="7" key="2">
    <citation type="journal article" date="2018" name="Environ. Microbiol.">
        <title>Bloom of a denitrifying methanotroph, 'Candidatus Methylomirabilis limnetica', in a deep stratified lake.</title>
        <authorList>
            <person name="Graf J.S."/>
            <person name="Mayr M.J."/>
            <person name="Marchant H.K."/>
            <person name="Tienken D."/>
            <person name="Hach P.F."/>
            <person name="Brand A."/>
            <person name="Schubert C.J."/>
            <person name="Kuypers M.M."/>
            <person name="Milucka J."/>
        </authorList>
    </citation>
    <scope>NUCLEOTIDE SEQUENCE [LARGE SCALE GENOMIC DNA]</scope>
    <source>
        <strain evidence="7">Zug</strain>
    </source>
</reference>
<dbReference type="GO" id="GO:0003677">
    <property type="term" value="F:DNA binding"/>
    <property type="evidence" value="ECO:0007669"/>
    <property type="project" value="UniProtKB-KW"/>
</dbReference>
<evidence type="ECO:0000256" key="3">
    <source>
        <dbReference type="ARBA" id="ARBA00023163"/>
    </source>
</evidence>
<dbReference type="CDD" id="cd00130">
    <property type="entry name" value="PAS"/>
    <property type="match status" value="1"/>
</dbReference>
<keyword evidence="1" id="KW-0805">Transcription regulation</keyword>
<evidence type="ECO:0000313" key="7">
    <source>
        <dbReference type="Proteomes" id="UP000241436"/>
    </source>
</evidence>
<dbReference type="GO" id="GO:0006355">
    <property type="term" value="P:regulation of DNA-templated transcription"/>
    <property type="evidence" value="ECO:0007669"/>
    <property type="project" value="InterPro"/>
</dbReference>
<dbReference type="InterPro" id="IPR000014">
    <property type="entry name" value="PAS"/>
</dbReference>
<dbReference type="PROSITE" id="PS50043">
    <property type="entry name" value="HTH_LUXR_2"/>
    <property type="match status" value="1"/>
</dbReference>
<feature type="domain" description="PAS" evidence="5">
    <location>
        <begin position="16"/>
        <end position="61"/>
    </location>
</feature>
<dbReference type="Proteomes" id="UP000241436">
    <property type="component" value="Unassembled WGS sequence"/>
</dbReference>
<dbReference type="Gene3D" id="1.10.10.10">
    <property type="entry name" value="Winged helix-like DNA-binding domain superfamily/Winged helix DNA-binding domain"/>
    <property type="match status" value="1"/>
</dbReference>
<evidence type="ECO:0000256" key="1">
    <source>
        <dbReference type="ARBA" id="ARBA00023015"/>
    </source>
</evidence>
<dbReference type="AlphaFoldDB" id="A0A2T4TXA4"/>
<sequence>MLTRCMAHTMDTTHLMTSSLAEIFSKTADGALGVDQDHMITLWNGAAERLVGYAATEVMGRPCAEVWAGRNRTGCRLCGADCSPITSARKEEPVEGREIMIHTKAGRPLWLHVSTIVVPADAPSLFTMVHIFHDVTRQVETEILLGKVQSLLGGEGDLTDGGRMSPMESASPLKVLTLREQEVLRFIARGESAKGIAKQLRISTTTARNHTQKILIKLGLHTKLEAVAVAFRYKHF</sequence>
<name>A0A2T4TXA4_9BACT</name>
<dbReference type="InterPro" id="IPR016032">
    <property type="entry name" value="Sig_transdc_resp-reg_C-effctor"/>
</dbReference>
<dbReference type="SUPFAM" id="SSF46894">
    <property type="entry name" value="C-terminal effector domain of the bipartite response regulators"/>
    <property type="match status" value="1"/>
</dbReference>
<dbReference type="PROSITE" id="PS50112">
    <property type="entry name" value="PAS"/>
    <property type="match status" value="1"/>
</dbReference>
<dbReference type="SMART" id="SM00091">
    <property type="entry name" value="PAS"/>
    <property type="match status" value="1"/>
</dbReference>